<protein>
    <submittedName>
        <fullName evidence="1">Uncharacterized protein</fullName>
    </submittedName>
</protein>
<name>A0A392UGH3_9FABA</name>
<dbReference type="Proteomes" id="UP000265520">
    <property type="component" value="Unassembled WGS sequence"/>
</dbReference>
<sequence length="60" mass="7520">MRIKREKKRRQDAVLRWIRSRPRIIVPEKRTEKESWKNNCECCKDKIRYITEDEPELTYP</sequence>
<comment type="caution">
    <text evidence="1">The sequence shown here is derived from an EMBL/GenBank/DDBJ whole genome shotgun (WGS) entry which is preliminary data.</text>
</comment>
<feature type="non-terminal residue" evidence="1">
    <location>
        <position position="60"/>
    </location>
</feature>
<dbReference type="EMBL" id="LXQA010823181">
    <property type="protein sequence ID" value="MCI72679.1"/>
    <property type="molecule type" value="Genomic_DNA"/>
</dbReference>
<organism evidence="1 2">
    <name type="scientific">Trifolium medium</name>
    <dbReference type="NCBI Taxonomy" id="97028"/>
    <lineage>
        <taxon>Eukaryota</taxon>
        <taxon>Viridiplantae</taxon>
        <taxon>Streptophyta</taxon>
        <taxon>Embryophyta</taxon>
        <taxon>Tracheophyta</taxon>
        <taxon>Spermatophyta</taxon>
        <taxon>Magnoliopsida</taxon>
        <taxon>eudicotyledons</taxon>
        <taxon>Gunneridae</taxon>
        <taxon>Pentapetalae</taxon>
        <taxon>rosids</taxon>
        <taxon>fabids</taxon>
        <taxon>Fabales</taxon>
        <taxon>Fabaceae</taxon>
        <taxon>Papilionoideae</taxon>
        <taxon>50 kb inversion clade</taxon>
        <taxon>NPAAA clade</taxon>
        <taxon>Hologalegina</taxon>
        <taxon>IRL clade</taxon>
        <taxon>Trifolieae</taxon>
        <taxon>Trifolium</taxon>
    </lineage>
</organism>
<accession>A0A392UGH3</accession>
<dbReference type="AlphaFoldDB" id="A0A392UGH3"/>
<reference evidence="1 2" key="1">
    <citation type="journal article" date="2018" name="Front. Plant Sci.">
        <title>Red Clover (Trifolium pratense) and Zigzag Clover (T. medium) - A Picture of Genomic Similarities and Differences.</title>
        <authorList>
            <person name="Dluhosova J."/>
            <person name="Istvanek J."/>
            <person name="Nedelnik J."/>
            <person name="Repkova J."/>
        </authorList>
    </citation>
    <scope>NUCLEOTIDE SEQUENCE [LARGE SCALE GENOMIC DNA]</scope>
    <source>
        <strain evidence="2">cv. 10/8</strain>
        <tissue evidence="1">Leaf</tissue>
    </source>
</reference>
<evidence type="ECO:0000313" key="1">
    <source>
        <dbReference type="EMBL" id="MCI72679.1"/>
    </source>
</evidence>
<proteinExistence type="predicted"/>
<evidence type="ECO:0000313" key="2">
    <source>
        <dbReference type="Proteomes" id="UP000265520"/>
    </source>
</evidence>
<keyword evidence="2" id="KW-1185">Reference proteome</keyword>